<evidence type="ECO:0000313" key="6">
    <source>
        <dbReference type="Proteomes" id="UP000196102"/>
    </source>
</evidence>
<dbReference type="PANTHER" id="PTHR47313">
    <property type="entry name" value="RIBOSOMAL RNA LARGE SUBUNIT METHYLTRANSFERASE K/L"/>
    <property type="match status" value="1"/>
</dbReference>
<dbReference type="Pfam" id="PF01170">
    <property type="entry name" value="UPF0020"/>
    <property type="match status" value="1"/>
</dbReference>
<dbReference type="EMBL" id="MAAX01000073">
    <property type="protein sequence ID" value="OUS17994.1"/>
    <property type="molecule type" value="Genomic_DNA"/>
</dbReference>
<accession>A0A1Z8B5X8</accession>
<dbReference type="GO" id="GO:0008990">
    <property type="term" value="F:rRNA (guanine-N2-)-methyltransferase activity"/>
    <property type="evidence" value="ECO:0007669"/>
    <property type="project" value="TreeGrafter"/>
</dbReference>
<keyword evidence="3" id="KW-0694">RNA-binding</keyword>
<dbReference type="CDD" id="cd11715">
    <property type="entry name" value="THUMP_AdoMetMT"/>
    <property type="match status" value="1"/>
</dbReference>
<name>A0A1Z8B5X8_9FLAO</name>
<dbReference type="SMART" id="SM00981">
    <property type="entry name" value="THUMP"/>
    <property type="match status" value="1"/>
</dbReference>
<comment type="caution">
    <text evidence="5">The sequence shown here is derived from an EMBL/GenBank/DDBJ whole genome shotgun (WGS) entry which is preliminary data.</text>
</comment>
<dbReference type="PANTHER" id="PTHR47313:SF1">
    <property type="entry name" value="RIBOSOMAL RNA LARGE SUBUNIT METHYLTRANSFERASE K_L"/>
    <property type="match status" value="1"/>
</dbReference>
<proteinExistence type="predicted"/>
<evidence type="ECO:0000256" key="1">
    <source>
        <dbReference type="ARBA" id="ARBA00022603"/>
    </source>
</evidence>
<dbReference type="AlphaFoldDB" id="A0A1Z8B5X8"/>
<evidence type="ECO:0000313" key="5">
    <source>
        <dbReference type="EMBL" id="OUS17994.1"/>
    </source>
</evidence>
<dbReference type="InterPro" id="IPR004114">
    <property type="entry name" value="THUMP_dom"/>
</dbReference>
<dbReference type="Pfam" id="PF02926">
    <property type="entry name" value="THUMP"/>
    <property type="match status" value="1"/>
</dbReference>
<sequence>MSQNFKMIAKTLFGLEEVLEKELRQLGAMNIKRGVRMVEFTGDQGFMYKANMMLRTAIRILKPIYSFRARTEVDLYDGIYQYDWSKHLTHHDSLAVHGTIASQYFNHSQYVALKTKDAIVDQIRNKTGQRPDVDTKHPDLRISVHINDQNVDVSLDTSGDPLYKRGYRDKTNVAPINEVLAAGIILLSNWDQRSTFIDPMCGSGTIAIEAAMIGANIAPNINRPEFGFEKWPDYNNELFENIQASCLKKMREFDGKIIARDADGYTIEKAKENVKNANLEDFIELEKGDFFRDHQSASAFLMFNPPYDERISVDVEEFYKSIGDTLKQRYAGSTAWMITGNLGALKFVGLRPSRKIQLYNGKIEAKLVKYEMYKGTKKLHKVRDRDEIK</sequence>
<dbReference type="PROSITE" id="PS51165">
    <property type="entry name" value="THUMP"/>
    <property type="match status" value="1"/>
</dbReference>
<dbReference type="InterPro" id="IPR000241">
    <property type="entry name" value="RlmKL-like_Mtase"/>
</dbReference>
<dbReference type="PROSITE" id="PS01261">
    <property type="entry name" value="UPF0020"/>
    <property type="match status" value="1"/>
</dbReference>
<dbReference type="GO" id="GO:0003723">
    <property type="term" value="F:RNA binding"/>
    <property type="evidence" value="ECO:0007669"/>
    <property type="project" value="UniProtKB-UniRule"/>
</dbReference>
<keyword evidence="2 5" id="KW-0808">Transferase</keyword>
<evidence type="ECO:0000256" key="2">
    <source>
        <dbReference type="ARBA" id="ARBA00022679"/>
    </source>
</evidence>
<protein>
    <submittedName>
        <fullName evidence="5">RNA methyltransferase</fullName>
    </submittedName>
</protein>
<dbReference type="InterPro" id="IPR029063">
    <property type="entry name" value="SAM-dependent_MTases_sf"/>
</dbReference>
<reference evidence="6" key="1">
    <citation type="journal article" date="2017" name="Proc. Natl. Acad. Sci. U.S.A.">
        <title>Simulation of Deepwater Horizon oil plume reveals substrate specialization within a complex community of hydrocarbon-degraders.</title>
        <authorList>
            <person name="Hu P."/>
            <person name="Dubinsky E.A."/>
            <person name="Probst A.J."/>
            <person name="Wang J."/>
            <person name="Sieber C.M.K."/>
            <person name="Tom L.M."/>
            <person name="Gardinali P."/>
            <person name="Banfield J.F."/>
            <person name="Atlas R.M."/>
            <person name="Andersen G.L."/>
        </authorList>
    </citation>
    <scope>NUCLEOTIDE SEQUENCE [LARGE SCALE GENOMIC DNA]</scope>
</reference>
<evidence type="ECO:0000259" key="4">
    <source>
        <dbReference type="PROSITE" id="PS51165"/>
    </source>
</evidence>
<evidence type="ECO:0000256" key="3">
    <source>
        <dbReference type="PROSITE-ProRule" id="PRU00529"/>
    </source>
</evidence>
<dbReference type="InterPro" id="IPR054170">
    <property type="entry name" value="RlmL_1st"/>
</dbReference>
<dbReference type="Gene3D" id="3.40.50.150">
    <property type="entry name" value="Vaccinia Virus protein VP39"/>
    <property type="match status" value="1"/>
</dbReference>
<dbReference type="Pfam" id="PF22020">
    <property type="entry name" value="RlmL_1st"/>
    <property type="match status" value="1"/>
</dbReference>
<organism evidence="5 6">
    <name type="scientific">Nonlabens dokdonensis</name>
    <dbReference type="NCBI Taxonomy" id="328515"/>
    <lineage>
        <taxon>Bacteria</taxon>
        <taxon>Pseudomonadati</taxon>
        <taxon>Bacteroidota</taxon>
        <taxon>Flavobacteriia</taxon>
        <taxon>Flavobacteriales</taxon>
        <taxon>Flavobacteriaceae</taxon>
        <taxon>Nonlabens</taxon>
    </lineage>
</organism>
<dbReference type="SUPFAM" id="SSF53335">
    <property type="entry name" value="S-adenosyl-L-methionine-dependent methyltransferases"/>
    <property type="match status" value="1"/>
</dbReference>
<dbReference type="GO" id="GO:0070043">
    <property type="term" value="F:rRNA (guanine-N7-)-methyltransferase activity"/>
    <property type="evidence" value="ECO:0007669"/>
    <property type="project" value="TreeGrafter"/>
</dbReference>
<dbReference type="Gene3D" id="3.30.2130.30">
    <property type="match status" value="1"/>
</dbReference>
<gene>
    <name evidence="5" type="ORF">A9Q93_04320</name>
</gene>
<feature type="domain" description="THUMP" evidence="4">
    <location>
        <begin position="46"/>
        <end position="157"/>
    </location>
</feature>
<dbReference type="InterPro" id="IPR053943">
    <property type="entry name" value="RlmKL-like_Mtase_CS"/>
</dbReference>
<dbReference type="Proteomes" id="UP000196102">
    <property type="component" value="Unassembled WGS sequence"/>
</dbReference>
<keyword evidence="1 5" id="KW-0489">Methyltransferase</keyword>